<dbReference type="EMBL" id="JAJUWU010000025">
    <property type="protein sequence ID" value="MCE7030482.1"/>
    <property type="molecule type" value="Genomic_DNA"/>
</dbReference>
<comment type="caution">
    <text evidence="7">The sequence shown here is derived from an EMBL/GenBank/DDBJ whole genome shotgun (WGS) entry which is preliminary data.</text>
</comment>
<organism evidence="7 8">
    <name type="scientific">Jiella avicenniae</name>
    <dbReference type="NCBI Taxonomy" id="2907202"/>
    <lineage>
        <taxon>Bacteria</taxon>
        <taxon>Pseudomonadati</taxon>
        <taxon>Pseudomonadota</taxon>
        <taxon>Alphaproteobacteria</taxon>
        <taxon>Hyphomicrobiales</taxon>
        <taxon>Aurantimonadaceae</taxon>
        <taxon>Jiella</taxon>
    </lineage>
</organism>
<evidence type="ECO:0000256" key="6">
    <source>
        <dbReference type="RuleBase" id="RU363076"/>
    </source>
</evidence>
<protein>
    <recommendedName>
        <fullName evidence="6">SURF1-like protein</fullName>
    </recommendedName>
</protein>
<keyword evidence="6" id="KW-1003">Cell membrane</keyword>
<dbReference type="AlphaFoldDB" id="A0A9X1P3T4"/>
<dbReference type="PROSITE" id="PS50895">
    <property type="entry name" value="SURF1"/>
    <property type="match status" value="1"/>
</dbReference>
<comment type="subcellular location">
    <subcellularLocation>
        <location evidence="6">Cell membrane</location>
        <topology evidence="6">Multi-pass membrane protein</topology>
    </subcellularLocation>
    <subcellularLocation>
        <location evidence="1">Membrane</location>
    </subcellularLocation>
</comment>
<name>A0A9X1P3T4_9HYPH</name>
<evidence type="ECO:0000256" key="3">
    <source>
        <dbReference type="ARBA" id="ARBA00022692"/>
    </source>
</evidence>
<evidence type="ECO:0000256" key="1">
    <source>
        <dbReference type="ARBA" id="ARBA00004370"/>
    </source>
</evidence>
<dbReference type="InterPro" id="IPR002994">
    <property type="entry name" value="Surf1/Shy1"/>
</dbReference>
<dbReference type="RefSeq" id="WP_233721556.1">
    <property type="nucleotide sequence ID" value="NZ_JAJUWU010000025.1"/>
</dbReference>
<gene>
    <name evidence="7" type="ORF">LZD57_21055</name>
</gene>
<keyword evidence="3 6" id="KW-0812">Transmembrane</keyword>
<keyword evidence="4 6" id="KW-1133">Transmembrane helix</keyword>
<reference evidence="7" key="1">
    <citation type="submission" date="2022-01" db="EMBL/GenBank/DDBJ databases">
        <title>Jiella avicenniae sp. nov., a novel endophytic bacterium isolated from bark of Avicennia marina.</title>
        <authorList>
            <person name="Tuo L."/>
        </authorList>
    </citation>
    <scope>NUCLEOTIDE SEQUENCE</scope>
    <source>
        <strain evidence="7">CBK1P-4</strain>
    </source>
</reference>
<proteinExistence type="inferred from homology"/>
<dbReference type="PANTHER" id="PTHR23427">
    <property type="entry name" value="SURFEIT LOCUS PROTEIN"/>
    <property type="match status" value="1"/>
</dbReference>
<evidence type="ECO:0000313" key="8">
    <source>
        <dbReference type="Proteomes" id="UP001139035"/>
    </source>
</evidence>
<evidence type="ECO:0000313" key="7">
    <source>
        <dbReference type="EMBL" id="MCE7030482.1"/>
    </source>
</evidence>
<evidence type="ECO:0000256" key="5">
    <source>
        <dbReference type="ARBA" id="ARBA00023136"/>
    </source>
</evidence>
<sequence length="272" mass="29709">MAKGGTKAGTPYDAGAARDGTFENPVAEAPMTRGRFLTALFFCLIGIAILFLLGTWQVERLFWKQGLIAEIDSRIHAEPIDLAALEQRFAAGDPIQYTPVRVTGRFLNDAERYFLSTFEGEAGWNVYTPLVTGSGDLLFVNRGFVPYDMRDPALRSAGQPSGDVTITGLARVPPAEKPGYFTPDNEPAKDTFFWQDLPAMAANVDLPEGGRLLPFFVDAGPGRAEGGWPVGGTTVVSLPNDHLQYAITWYGIGLALVVMTAMMVARRYRRRA</sequence>
<dbReference type="GO" id="GO:0005886">
    <property type="term" value="C:plasma membrane"/>
    <property type="evidence" value="ECO:0007669"/>
    <property type="project" value="UniProtKB-SubCell"/>
</dbReference>
<dbReference type="InterPro" id="IPR045214">
    <property type="entry name" value="Surf1/Surf4"/>
</dbReference>
<keyword evidence="8" id="KW-1185">Reference proteome</keyword>
<feature type="transmembrane region" description="Helical" evidence="6">
    <location>
        <begin position="247"/>
        <end position="265"/>
    </location>
</feature>
<feature type="transmembrane region" description="Helical" evidence="6">
    <location>
        <begin position="36"/>
        <end position="56"/>
    </location>
</feature>
<evidence type="ECO:0000256" key="4">
    <source>
        <dbReference type="ARBA" id="ARBA00022989"/>
    </source>
</evidence>
<dbReference type="CDD" id="cd06662">
    <property type="entry name" value="SURF1"/>
    <property type="match status" value="1"/>
</dbReference>
<comment type="similarity">
    <text evidence="2 6">Belongs to the SURF1 family.</text>
</comment>
<dbReference type="Proteomes" id="UP001139035">
    <property type="component" value="Unassembled WGS sequence"/>
</dbReference>
<dbReference type="Pfam" id="PF02104">
    <property type="entry name" value="SURF1"/>
    <property type="match status" value="1"/>
</dbReference>
<evidence type="ECO:0000256" key="2">
    <source>
        <dbReference type="ARBA" id="ARBA00007165"/>
    </source>
</evidence>
<keyword evidence="5 6" id="KW-0472">Membrane</keyword>
<dbReference type="PANTHER" id="PTHR23427:SF2">
    <property type="entry name" value="SURFEIT LOCUS PROTEIN 1"/>
    <property type="match status" value="1"/>
</dbReference>
<accession>A0A9X1P3T4</accession>